<evidence type="ECO:0000256" key="10">
    <source>
        <dbReference type="HAMAP-Rule" id="MF_02041"/>
    </source>
</evidence>
<evidence type="ECO:0000256" key="6">
    <source>
        <dbReference type="ARBA" id="ARBA00022857"/>
    </source>
</evidence>
<comment type="caution">
    <text evidence="10">Lacks conserved residue(s) required for the propagation of feature annotation.</text>
</comment>
<feature type="site" description="Interacts with tRNA" evidence="10">
    <location>
        <position position="183"/>
    </location>
</feature>
<comment type="catalytic activity">
    <reaction evidence="10">
        <text>5,6-dihydrouridine(20) in tRNA + NAD(+) = uridine(20) in tRNA + NADH + H(+)</text>
        <dbReference type="Rhea" id="RHEA:53340"/>
        <dbReference type="Rhea" id="RHEA-COMP:13533"/>
        <dbReference type="Rhea" id="RHEA-COMP:13534"/>
        <dbReference type="ChEBI" id="CHEBI:15378"/>
        <dbReference type="ChEBI" id="CHEBI:57540"/>
        <dbReference type="ChEBI" id="CHEBI:57945"/>
        <dbReference type="ChEBI" id="CHEBI:65315"/>
        <dbReference type="ChEBI" id="CHEBI:74443"/>
        <dbReference type="EC" id="1.3.1.91"/>
    </reaction>
</comment>
<dbReference type="RefSeq" id="WP_188960639.1">
    <property type="nucleotide sequence ID" value="NZ_BMOE01000001.1"/>
</dbReference>
<dbReference type="InterPro" id="IPR035587">
    <property type="entry name" value="DUS-like_FMN-bd"/>
</dbReference>
<dbReference type="CDD" id="cd02801">
    <property type="entry name" value="DUS_like_FMN"/>
    <property type="match status" value="1"/>
</dbReference>
<dbReference type="SUPFAM" id="SSF51395">
    <property type="entry name" value="FMN-linked oxidoreductases"/>
    <property type="match status" value="1"/>
</dbReference>
<comment type="caution">
    <text evidence="12">The sequence shown here is derived from an EMBL/GenBank/DDBJ whole genome shotgun (WGS) entry which is preliminary data.</text>
</comment>
<evidence type="ECO:0000256" key="5">
    <source>
        <dbReference type="ARBA" id="ARBA00022694"/>
    </source>
</evidence>
<feature type="binding site" evidence="10">
    <location>
        <begin position="230"/>
        <end position="231"/>
    </location>
    <ligand>
        <name>FMN</name>
        <dbReference type="ChEBI" id="CHEBI:58210"/>
    </ligand>
</feature>
<name>A0A917P6Y6_9DEIO</name>
<feature type="binding site" evidence="10">
    <location>
        <begin position="14"/>
        <end position="16"/>
    </location>
    <ligand>
        <name>FMN</name>
        <dbReference type="ChEBI" id="CHEBI:58210"/>
    </ligand>
</feature>
<comment type="catalytic activity">
    <reaction evidence="10">
        <text>5,6-dihydrouridine(20) in tRNA + NADP(+) = uridine(20) in tRNA + NADPH + H(+)</text>
        <dbReference type="Rhea" id="RHEA:53336"/>
        <dbReference type="Rhea" id="RHEA-COMP:13533"/>
        <dbReference type="Rhea" id="RHEA-COMP:13534"/>
        <dbReference type="ChEBI" id="CHEBI:15378"/>
        <dbReference type="ChEBI" id="CHEBI:57783"/>
        <dbReference type="ChEBI" id="CHEBI:58349"/>
        <dbReference type="ChEBI" id="CHEBI:65315"/>
        <dbReference type="ChEBI" id="CHEBI:74443"/>
        <dbReference type="EC" id="1.3.1.91"/>
    </reaction>
</comment>
<evidence type="ECO:0000313" key="13">
    <source>
        <dbReference type="Proteomes" id="UP000635726"/>
    </source>
</evidence>
<evidence type="ECO:0000256" key="8">
    <source>
        <dbReference type="ARBA" id="ARBA00023002"/>
    </source>
</evidence>
<evidence type="ECO:0000256" key="7">
    <source>
        <dbReference type="ARBA" id="ARBA00022884"/>
    </source>
</evidence>
<dbReference type="AlphaFoldDB" id="A0A917P6Y6"/>
<comment type="similarity">
    <text evidence="10">Belongs to the Dus family. DusA subfamily.</text>
</comment>
<dbReference type="GO" id="GO:0010181">
    <property type="term" value="F:FMN binding"/>
    <property type="evidence" value="ECO:0007669"/>
    <property type="project" value="UniProtKB-UniRule"/>
</dbReference>
<dbReference type="EC" id="1.3.1.91" evidence="10"/>
<comment type="catalytic activity">
    <reaction evidence="10">
        <text>5,6-dihydrouridine(20a) in tRNA + NADP(+) = uridine(20a) in tRNA + NADPH + H(+)</text>
        <dbReference type="Rhea" id="RHEA:53344"/>
        <dbReference type="Rhea" id="RHEA-COMP:13535"/>
        <dbReference type="Rhea" id="RHEA-COMP:13536"/>
        <dbReference type="ChEBI" id="CHEBI:15378"/>
        <dbReference type="ChEBI" id="CHEBI:57783"/>
        <dbReference type="ChEBI" id="CHEBI:58349"/>
        <dbReference type="ChEBI" id="CHEBI:65315"/>
        <dbReference type="ChEBI" id="CHEBI:74443"/>
    </reaction>
</comment>
<keyword evidence="4 10" id="KW-0288">FMN</keyword>
<keyword evidence="5 10" id="KW-0819">tRNA processing</keyword>
<feature type="active site" description="Proton donor" evidence="10">
    <location>
        <position position="97"/>
    </location>
</feature>
<feature type="binding site" evidence="10">
    <location>
        <position position="67"/>
    </location>
    <ligand>
        <name>FMN</name>
        <dbReference type="ChEBI" id="CHEBI:58210"/>
    </ligand>
</feature>
<evidence type="ECO:0000256" key="1">
    <source>
        <dbReference type="ARBA" id="ARBA00001917"/>
    </source>
</evidence>
<comment type="function">
    <text evidence="9 10">Catalyzes the synthesis of 5,6-dihydrouridine (D), a modified base found in the D-loop of most tRNAs, via the reduction of the C5-C6 double bond in target uridines. Specifically modifies U20 and U20a in tRNAs.</text>
</comment>
<dbReference type="GO" id="GO:0050660">
    <property type="term" value="F:flavin adenine dinucleotide binding"/>
    <property type="evidence" value="ECO:0007669"/>
    <property type="project" value="InterPro"/>
</dbReference>
<dbReference type="EMBL" id="BMOE01000001">
    <property type="protein sequence ID" value="GGJ64256.1"/>
    <property type="molecule type" value="Genomic_DNA"/>
</dbReference>
<evidence type="ECO:0000256" key="3">
    <source>
        <dbReference type="ARBA" id="ARBA00022630"/>
    </source>
</evidence>
<feature type="site" description="Interacts with tRNA; defines subfamily-specific binding signature" evidence="10">
    <location>
        <position position="180"/>
    </location>
</feature>
<dbReference type="InterPro" id="IPR004653">
    <property type="entry name" value="DusA"/>
</dbReference>
<reference evidence="12" key="2">
    <citation type="submission" date="2020-09" db="EMBL/GenBank/DDBJ databases">
        <authorList>
            <person name="Sun Q."/>
            <person name="Ohkuma M."/>
        </authorList>
    </citation>
    <scope>NUCLEOTIDE SEQUENCE</scope>
    <source>
        <strain evidence="12">JCM 14371</strain>
    </source>
</reference>
<dbReference type="InterPro" id="IPR018517">
    <property type="entry name" value="tRNA_hU_synthase_CS"/>
</dbReference>
<feature type="domain" description="DUS-like FMN-binding" evidence="11">
    <location>
        <begin position="12"/>
        <end position="308"/>
    </location>
</feature>
<feature type="site" description="Interacts with tRNA" evidence="10">
    <location>
        <position position="94"/>
    </location>
</feature>
<keyword evidence="2 10" id="KW-0820">tRNA-binding</keyword>
<dbReference type="PROSITE" id="PS01136">
    <property type="entry name" value="UPF0034"/>
    <property type="match status" value="1"/>
</dbReference>
<dbReference type="NCBIfam" id="NF008774">
    <property type="entry name" value="PRK11815.1"/>
    <property type="match status" value="1"/>
</dbReference>
<feature type="binding site" evidence="10">
    <location>
        <begin position="208"/>
        <end position="210"/>
    </location>
    <ligand>
        <name>FMN</name>
        <dbReference type="ChEBI" id="CHEBI:58210"/>
    </ligand>
</feature>
<comment type="catalytic activity">
    <reaction evidence="10">
        <text>5,6-dihydrouridine(20a) in tRNA + NAD(+) = uridine(20a) in tRNA + NADH + H(+)</text>
        <dbReference type="Rhea" id="RHEA:53348"/>
        <dbReference type="Rhea" id="RHEA-COMP:13535"/>
        <dbReference type="Rhea" id="RHEA-COMP:13536"/>
        <dbReference type="ChEBI" id="CHEBI:15378"/>
        <dbReference type="ChEBI" id="CHEBI:57540"/>
        <dbReference type="ChEBI" id="CHEBI:57945"/>
        <dbReference type="ChEBI" id="CHEBI:65315"/>
        <dbReference type="ChEBI" id="CHEBI:74443"/>
    </reaction>
</comment>
<dbReference type="Pfam" id="PF01207">
    <property type="entry name" value="Dus"/>
    <property type="match status" value="1"/>
</dbReference>
<evidence type="ECO:0000256" key="9">
    <source>
        <dbReference type="ARBA" id="ARBA00058013"/>
    </source>
</evidence>
<dbReference type="Proteomes" id="UP000635726">
    <property type="component" value="Unassembled WGS sequence"/>
</dbReference>
<evidence type="ECO:0000256" key="4">
    <source>
        <dbReference type="ARBA" id="ARBA00022643"/>
    </source>
</evidence>
<sequence>MSAAPPAHTLSVAPMMDWTDRHCRAFHRLLSRHTMLYTEMVTTGALLHGNVARHLDYSAEEHPVALQLGGSDPAALASAARLGAEWGYDEINLNVGCPSDRVQNGSFGACLMATPHVVADAVAAMRAAVDVPVTVKHRIGIDDLDSYEHLHHFLTTVSAAGCDTFIVHARKAILKGLSPKQNREIPPLRYEVVQRVKQDFPHLTVVLNGGVKTLDDTRAHLTWADGVMIGREAYQHPYLLASVDREVFGQDTPSPTRREVIEAYLPYVERMLAQDVYLSHLTRHILGLFAGQSGARHWKRTLSERSHLPGAGVEVILDAMAGIPDGALDARPGETKLQEPAAV</sequence>
<dbReference type="FunFam" id="3.20.20.70:FF:000083">
    <property type="entry name" value="tRNA-dihydrouridine(20/20a) synthase"/>
    <property type="match status" value="1"/>
</dbReference>
<protein>
    <recommendedName>
        <fullName evidence="10">tRNA-dihydrouridine(20/20a) synthase</fullName>
        <ecNumber evidence="10">1.3.1.91</ecNumber>
    </recommendedName>
    <alternativeName>
        <fullName evidence="10">DusA-like U20-specific dihydrouridine synthase</fullName>
        <shortName evidence="10">U20-specific Dus</shortName>
    </alternativeName>
</protein>
<keyword evidence="13" id="KW-1185">Reference proteome</keyword>
<accession>A0A917P6Y6</accession>
<organism evidence="12 13">
    <name type="scientific">Deinococcus aquiradiocola</name>
    <dbReference type="NCBI Taxonomy" id="393059"/>
    <lineage>
        <taxon>Bacteria</taxon>
        <taxon>Thermotogati</taxon>
        <taxon>Deinococcota</taxon>
        <taxon>Deinococci</taxon>
        <taxon>Deinococcales</taxon>
        <taxon>Deinococcaceae</taxon>
        <taxon>Deinococcus</taxon>
    </lineage>
</organism>
<dbReference type="GO" id="GO:0102264">
    <property type="term" value="F:tRNA-dihydrouridine20 synthase activity"/>
    <property type="evidence" value="ECO:0007669"/>
    <property type="project" value="UniProtKB-EC"/>
</dbReference>
<dbReference type="HAMAP" id="MF_02041">
    <property type="entry name" value="DusA_subfam"/>
    <property type="match status" value="1"/>
</dbReference>
<dbReference type="InterPro" id="IPR013785">
    <property type="entry name" value="Aldolase_TIM"/>
</dbReference>
<keyword evidence="7 10" id="KW-0694">RNA-binding</keyword>
<evidence type="ECO:0000313" key="12">
    <source>
        <dbReference type="EMBL" id="GGJ64256.1"/>
    </source>
</evidence>
<dbReference type="PANTHER" id="PTHR42907">
    <property type="entry name" value="FMN-LINKED OXIDOREDUCTASES SUPERFAMILY PROTEIN"/>
    <property type="match status" value="1"/>
</dbReference>
<dbReference type="GO" id="GO:0000049">
    <property type="term" value="F:tRNA binding"/>
    <property type="evidence" value="ECO:0007669"/>
    <property type="project" value="UniProtKB-UniRule"/>
</dbReference>
<feature type="binding site" evidence="10">
    <location>
        <position position="168"/>
    </location>
    <ligand>
        <name>FMN</name>
        <dbReference type="ChEBI" id="CHEBI:58210"/>
    </ligand>
</feature>
<keyword evidence="6 10" id="KW-0521">NADP</keyword>
<evidence type="ECO:0000259" key="11">
    <source>
        <dbReference type="Pfam" id="PF01207"/>
    </source>
</evidence>
<dbReference type="NCBIfam" id="TIGR00742">
    <property type="entry name" value="yjbN"/>
    <property type="match status" value="1"/>
</dbReference>
<reference evidence="12" key="1">
    <citation type="journal article" date="2014" name="Int. J. Syst. Evol. Microbiol.">
        <title>Complete genome sequence of Corynebacterium casei LMG S-19264T (=DSM 44701T), isolated from a smear-ripened cheese.</title>
        <authorList>
            <consortium name="US DOE Joint Genome Institute (JGI-PGF)"/>
            <person name="Walter F."/>
            <person name="Albersmeier A."/>
            <person name="Kalinowski J."/>
            <person name="Ruckert C."/>
        </authorList>
    </citation>
    <scope>NUCLEOTIDE SEQUENCE</scope>
    <source>
        <strain evidence="12">JCM 14371</strain>
    </source>
</reference>
<keyword evidence="8 10" id="KW-0560">Oxidoreductase</keyword>
<dbReference type="Gene3D" id="1.20.120.1460">
    <property type="match status" value="1"/>
</dbReference>
<feature type="site" description="Interacts with tRNA; defines subfamily-specific binding signature" evidence="10">
    <location>
        <position position="296"/>
    </location>
</feature>
<feature type="binding site" evidence="10">
    <location>
        <position position="136"/>
    </location>
    <ligand>
        <name>FMN</name>
        <dbReference type="ChEBI" id="CHEBI:58210"/>
    </ligand>
</feature>
<gene>
    <name evidence="12" type="ORF">GCM10008939_05190</name>
</gene>
<proteinExistence type="inferred from homology"/>
<evidence type="ECO:0000256" key="2">
    <source>
        <dbReference type="ARBA" id="ARBA00022555"/>
    </source>
</evidence>
<dbReference type="PANTHER" id="PTHR42907:SF1">
    <property type="entry name" value="FMN-LINKED OXIDOREDUCTASES SUPERFAMILY PROTEIN"/>
    <property type="match status" value="1"/>
</dbReference>
<keyword evidence="3 10" id="KW-0285">Flavoprotein</keyword>
<comment type="cofactor">
    <cofactor evidence="1 10">
        <name>FMN</name>
        <dbReference type="ChEBI" id="CHEBI:58210"/>
    </cofactor>
</comment>
<dbReference type="Gene3D" id="3.20.20.70">
    <property type="entry name" value="Aldolase class I"/>
    <property type="match status" value="1"/>
</dbReference>